<name>A0A0M9WJI0_9EURO</name>
<accession>A0A0M9WJI0</accession>
<keyword evidence="2" id="KW-1185">Reference proteome</keyword>
<protein>
    <submittedName>
        <fullName evidence="1">Uncharacterized protein</fullName>
    </submittedName>
</protein>
<gene>
    <name evidence="1" type="ORF">ACN38_g1739</name>
</gene>
<proteinExistence type="predicted"/>
<dbReference type="OrthoDB" id="2149705at2759"/>
<dbReference type="EMBL" id="LHQQ01000018">
    <property type="protein sequence ID" value="KOS47249.1"/>
    <property type="molecule type" value="Genomic_DNA"/>
</dbReference>
<evidence type="ECO:0000313" key="1">
    <source>
        <dbReference type="EMBL" id="KOS47249.1"/>
    </source>
</evidence>
<evidence type="ECO:0000313" key="2">
    <source>
        <dbReference type="Proteomes" id="UP000037696"/>
    </source>
</evidence>
<organism evidence="1 2">
    <name type="scientific">Penicillium nordicum</name>
    <dbReference type="NCBI Taxonomy" id="229535"/>
    <lineage>
        <taxon>Eukaryota</taxon>
        <taxon>Fungi</taxon>
        <taxon>Dikarya</taxon>
        <taxon>Ascomycota</taxon>
        <taxon>Pezizomycotina</taxon>
        <taxon>Eurotiomycetes</taxon>
        <taxon>Eurotiomycetidae</taxon>
        <taxon>Eurotiales</taxon>
        <taxon>Aspergillaceae</taxon>
        <taxon>Penicillium</taxon>
    </lineage>
</organism>
<dbReference type="Proteomes" id="UP000037696">
    <property type="component" value="Unassembled WGS sequence"/>
</dbReference>
<reference evidence="1 2" key="1">
    <citation type="submission" date="2015-08" db="EMBL/GenBank/DDBJ databases">
        <title>Genome sequencing of Penicillium nordicum.</title>
        <authorList>
            <person name="Nguyen H.D."/>
            <person name="Seifert K.A."/>
        </authorList>
    </citation>
    <scope>NUCLEOTIDE SEQUENCE [LARGE SCALE GENOMIC DNA]</scope>
    <source>
        <strain evidence="1 2">DAOMC 185683</strain>
    </source>
</reference>
<sequence length="89" mass="10490">MSILPEDALDIGRGRKTTVSRIYRLPVSVRRIWFYTTSPLQYIEYVVCISYNEAESNTSNKNPTYSYKCRQIVNICVQYNLRIFQIVDN</sequence>
<dbReference type="AlphaFoldDB" id="A0A0M9WJI0"/>
<comment type="caution">
    <text evidence="1">The sequence shown here is derived from an EMBL/GenBank/DDBJ whole genome shotgun (WGS) entry which is preliminary data.</text>
</comment>